<feature type="non-terminal residue" evidence="2">
    <location>
        <position position="197"/>
    </location>
</feature>
<sequence length="197" mass="23180">MDRISVWFSRPLEKARFMTRCKAIRSSMKAFPFLGNIYHIVGRVKFSDSEQMVEVCHHTLSNSLRLLPAEDGPAPPPDPRHDVRENSMHHHCVLVFTGCSLKEEEVKIWLRECAKQKPEKKALRTRGSLTVQEIRSIHAKRHLDPLPDGYFYNGTQFVNFLGEKTDYHPLMDQFIYDYMNEVNKEIEKYNRDLEQQE</sequence>
<accession>A0ABN9D8J7</accession>
<proteinExistence type="predicted"/>
<dbReference type="EMBL" id="CATNWA010014129">
    <property type="protein sequence ID" value="CAI9567828.1"/>
    <property type="molecule type" value="Genomic_DNA"/>
</dbReference>
<feature type="domain" description="DAAF9 CobW C-like" evidence="1">
    <location>
        <begin position="3"/>
        <end position="68"/>
    </location>
</feature>
<protein>
    <recommendedName>
        <fullName evidence="1">DAAF9 CobW C-like domain-containing protein</fullName>
    </recommendedName>
</protein>
<dbReference type="PANTHER" id="PTHR33664:SF1">
    <property type="entry name" value="DYNEIN AXONEMAL ASSEMBLY FACTOR 9"/>
    <property type="match status" value="1"/>
</dbReference>
<name>A0ABN9D8J7_9NEOB</name>
<evidence type="ECO:0000313" key="2">
    <source>
        <dbReference type="EMBL" id="CAI9567828.1"/>
    </source>
</evidence>
<dbReference type="InterPro" id="IPR056414">
    <property type="entry name" value="DAAF9_CobW_C"/>
</dbReference>
<dbReference type="Proteomes" id="UP001162483">
    <property type="component" value="Unassembled WGS sequence"/>
</dbReference>
<evidence type="ECO:0000313" key="3">
    <source>
        <dbReference type="Proteomes" id="UP001162483"/>
    </source>
</evidence>
<reference evidence="2" key="1">
    <citation type="submission" date="2023-05" db="EMBL/GenBank/DDBJ databases">
        <authorList>
            <person name="Stuckert A."/>
        </authorList>
    </citation>
    <scope>NUCLEOTIDE SEQUENCE</scope>
</reference>
<dbReference type="Pfam" id="PF23319">
    <property type="entry name" value="CobW_C_DAAF9"/>
    <property type="match status" value="1"/>
</dbReference>
<gene>
    <name evidence="2" type="ORF">SPARVUS_LOCUS6604650</name>
</gene>
<dbReference type="PANTHER" id="PTHR33664">
    <property type="entry name" value="RCG26366"/>
    <property type="match status" value="1"/>
</dbReference>
<dbReference type="InterPro" id="IPR040342">
    <property type="entry name" value="DNAAF9"/>
</dbReference>
<comment type="caution">
    <text evidence="2">The sequence shown here is derived from an EMBL/GenBank/DDBJ whole genome shotgun (WGS) entry which is preliminary data.</text>
</comment>
<keyword evidence="3" id="KW-1185">Reference proteome</keyword>
<evidence type="ECO:0000259" key="1">
    <source>
        <dbReference type="Pfam" id="PF23319"/>
    </source>
</evidence>
<organism evidence="2 3">
    <name type="scientific">Staurois parvus</name>
    <dbReference type="NCBI Taxonomy" id="386267"/>
    <lineage>
        <taxon>Eukaryota</taxon>
        <taxon>Metazoa</taxon>
        <taxon>Chordata</taxon>
        <taxon>Craniata</taxon>
        <taxon>Vertebrata</taxon>
        <taxon>Euteleostomi</taxon>
        <taxon>Amphibia</taxon>
        <taxon>Batrachia</taxon>
        <taxon>Anura</taxon>
        <taxon>Neobatrachia</taxon>
        <taxon>Ranoidea</taxon>
        <taxon>Ranidae</taxon>
        <taxon>Staurois</taxon>
    </lineage>
</organism>